<name>A0A2U1QDN6_ARTAN</name>
<evidence type="ECO:0000256" key="3">
    <source>
        <dbReference type="ARBA" id="ARBA00022833"/>
    </source>
</evidence>
<dbReference type="InterPro" id="IPR003656">
    <property type="entry name" value="Znf_BED"/>
</dbReference>
<dbReference type="InterPro" id="IPR036236">
    <property type="entry name" value="Znf_C2H2_sf"/>
</dbReference>
<dbReference type="PROSITE" id="PS50808">
    <property type="entry name" value="ZF_BED"/>
    <property type="match status" value="1"/>
</dbReference>
<dbReference type="SMART" id="SM00614">
    <property type="entry name" value="ZnF_BED"/>
    <property type="match status" value="1"/>
</dbReference>
<dbReference type="AlphaFoldDB" id="A0A2U1QDN6"/>
<gene>
    <name evidence="6" type="ORF">CTI12_AA043340</name>
</gene>
<dbReference type="GO" id="GO:0005634">
    <property type="term" value="C:nucleus"/>
    <property type="evidence" value="ECO:0007669"/>
    <property type="project" value="TreeGrafter"/>
</dbReference>
<keyword evidence="7" id="KW-1185">Reference proteome</keyword>
<dbReference type="OrthoDB" id="1873329at2759"/>
<accession>A0A2U1QDN6</accession>
<evidence type="ECO:0000256" key="4">
    <source>
        <dbReference type="PROSITE-ProRule" id="PRU00027"/>
    </source>
</evidence>
<evidence type="ECO:0000256" key="1">
    <source>
        <dbReference type="ARBA" id="ARBA00022723"/>
    </source>
</evidence>
<dbReference type="Pfam" id="PF02892">
    <property type="entry name" value="zf-BED"/>
    <property type="match status" value="1"/>
</dbReference>
<evidence type="ECO:0000313" key="7">
    <source>
        <dbReference type="Proteomes" id="UP000245207"/>
    </source>
</evidence>
<comment type="caution">
    <text evidence="6">The sequence shown here is derived from an EMBL/GenBank/DDBJ whole genome shotgun (WGS) entry which is preliminary data.</text>
</comment>
<dbReference type="InterPro" id="IPR053031">
    <property type="entry name" value="Cuticle_assoc_protein"/>
</dbReference>
<organism evidence="6 7">
    <name type="scientific">Artemisia annua</name>
    <name type="common">Sweet wormwood</name>
    <dbReference type="NCBI Taxonomy" id="35608"/>
    <lineage>
        <taxon>Eukaryota</taxon>
        <taxon>Viridiplantae</taxon>
        <taxon>Streptophyta</taxon>
        <taxon>Embryophyta</taxon>
        <taxon>Tracheophyta</taxon>
        <taxon>Spermatophyta</taxon>
        <taxon>Magnoliopsida</taxon>
        <taxon>eudicotyledons</taxon>
        <taxon>Gunneridae</taxon>
        <taxon>Pentapetalae</taxon>
        <taxon>asterids</taxon>
        <taxon>campanulids</taxon>
        <taxon>Asterales</taxon>
        <taxon>Asteraceae</taxon>
        <taxon>Asteroideae</taxon>
        <taxon>Anthemideae</taxon>
        <taxon>Artemisiinae</taxon>
        <taxon>Artemisia</taxon>
    </lineage>
</organism>
<dbReference type="GO" id="GO:0006357">
    <property type="term" value="P:regulation of transcription by RNA polymerase II"/>
    <property type="evidence" value="ECO:0007669"/>
    <property type="project" value="TreeGrafter"/>
</dbReference>
<protein>
    <submittedName>
        <fullName evidence="6">Zinc finger, BED-type</fullName>
    </submittedName>
</protein>
<reference evidence="6 7" key="1">
    <citation type="journal article" date="2018" name="Mol. Plant">
        <title>The genome of Artemisia annua provides insight into the evolution of Asteraceae family and artemisinin biosynthesis.</title>
        <authorList>
            <person name="Shen Q."/>
            <person name="Zhang L."/>
            <person name="Liao Z."/>
            <person name="Wang S."/>
            <person name="Yan T."/>
            <person name="Shi P."/>
            <person name="Liu M."/>
            <person name="Fu X."/>
            <person name="Pan Q."/>
            <person name="Wang Y."/>
            <person name="Lv Z."/>
            <person name="Lu X."/>
            <person name="Zhang F."/>
            <person name="Jiang W."/>
            <person name="Ma Y."/>
            <person name="Chen M."/>
            <person name="Hao X."/>
            <person name="Li L."/>
            <person name="Tang Y."/>
            <person name="Lv G."/>
            <person name="Zhou Y."/>
            <person name="Sun X."/>
            <person name="Brodelius P.E."/>
            <person name="Rose J.K.C."/>
            <person name="Tang K."/>
        </authorList>
    </citation>
    <scope>NUCLEOTIDE SEQUENCE [LARGE SCALE GENOMIC DNA]</scope>
    <source>
        <strain evidence="7">cv. Huhao1</strain>
        <tissue evidence="6">Leaf</tissue>
    </source>
</reference>
<proteinExistence type="predicted"/>
<dbReference type="Proteomes" id="UP000245207">
    <property type="component" value="Unassembled WGS sequence"/>
</dbReference>
<dbReference type="SUPFAM" id="SSF57667">
    <property type="entry name" value="beta-beta-alpha zinc fingers"/>
    <property type="match status" value="1"/>
</dbReference>
<dbReference type="PANTHER" id="PTHR34396:SF24">
    <property type="entry name" value="BED-TYPE DOMAIN-CONTAINING PROTEIN"/>
    <property type="match status" value="1"/>
</dbReference>
<evidence type="ECO:0000313" key="6">
    <source>
        <dbReference type="EMBL" id="PWA96092.1"/>
    </source>
</evidence>
<keyword evidence="1" id="KW-0479">Metal-binding</keyword>
<evidence type="ECO:0000256" key="2">
    <source>
        <dbReference type="ARBA" id="ARBA00022771"/>
    </source>
</evidence>
<dbReference type="EMBL" id="PKPP01000200">
    <property type="protein sequence ID" value="PWA96092.1"/>
    <property type="molecule type" value="Genomic_DNA"/>
</dbReference>
<dbReference type="GO" id="GO:1990837">
    <property type="term" value="F:sequence-specific double-stranded DNA binding"/>
    <property type="evidence" value="ECO:0007669"/>
    <property type="project" value="TreeGrafter"/>
</dbReference>
<evidence type="ECO:0000259" key="5">
    <source>
        <dbReference type="PROSITE" id="PS50808"/>
    </source>
</evidence>
<feature type="domain" description="BED-type" evidence="5">
    <location>
        <begin position="43"/>
        <end position="102"/>
    </location>
</feature>
<sequence length="176" mass="19939">MSELMDPDCVEIDSAKNSSKSVDMESDEVHSVDMEGGVKRKWKDRSVVWNFFEKDKNAIKGAKKVQCKCNKCHSILLYDSKQGTGNLLRHKERCHGKDFHDVGQMLFNSDMALRSSRFNQKTFRDLLVAATVRHELPLSFVDYKGTLDLLGVKDPRAVTTENSKTLDVPEMKIQGG</sequence>
<keyword evidence="3" id="KW-0862">Zinc</keyword>
<keyword evidence="2 4" id="KW-0863">Zinc-finger</keyword>
<dbReference type="PANTHER" id="PTHR34396">
    <property type="entry name" value="OS03G0264950 PROTEIN-RELATED"/>
    <property type="match status" value="1"/>
</dbReference>
<dbReference type="GO" id="GO:0008270">
    <property type="term" value="F:zinc ion binding"/>
    <property type="evidence" value="ECO:0007669"/>
    <property type="project" value="UniProtKB-KW"/>
</dbReference>